<dbReference type="Proteomes" id="UP000595437">
    <property type="component" value="Chromosome 12"/>
</dbReference>
<protein>
    <submittedName>
        <fullName evidence="1">Uncharacterized protein</fullName>
    </submittedName>
</protein>
<accession>A0A7T8GT37</accession>
<evidence type="ECO:0000313" key="1">
    <source>
        <dbReference type="EMBL" id="QQP37324.1"/>
    </source>
</evidence>
<keyword evidence="2" id="KW-1185">Reference proteome</keyword>
<organism evidence="1 2">
    <name type="scientific">Caligus rogercresseyi</name>
    <name type="common">Sea louse</name>
    <dbReference type="NCBI Taxonomy" id="217165"/>
    <lineage>
        <taxon>Eukaryota</taxon>
        <taxon>Metazoa</taxon>
        <taxon>Ecdysozoa</taxon>
        <taxon>Arthropoda</taxon>
        <taxon>Crustacea</taxon>
        <taxon>Multicrustacea</taxon>
        <taxon>Hexanauplia</taxon>
        <taxon>Copepoda</taxon>
        <taxon>Siphonostomatoida</taxon>
        <taxon>Caligidae</taxon>
        <taxon>Caligus</taxon>
    </lineage>
</organism>
<dbReference type="EMBL" id="CP045901">
    <property type="protein sequence ID" value="QQP37324.1"/>
    <property type="molecule type" value="Genomic_DNA"/>
</dbReference>
<sequence length="52" mass="5976">MRKRICLSCPHRGDVLLTHSTCWRQQTSPKWWDGTMEQAGSLQRPGPLEPAQ</sequence>
<evidence type="ECO:0000313" key="2">
    <source>
        <dbReference type="Proteomes" id="UP000595437"/>
    </source>
</evidence>
<proteinExistence type="predicted"/>
<dbReference type="AlphaFoldDB" id="A0A7T8GT37"/>
<gene>
    <name evidence="1" type="ORF">FKW44_017553</name>
</gene>
<name>A0A7T8GT37_CALRO</name>
<reference evidence="2" key="1">
    <citation type="submission" date="2021-01" db="EMBL/GenBank/DDBJ databases">
        <title>Caligus Genome Assembly.</title>
        <authorList>
            <person name="Gallardo-Escarate C."/>
        </authorList>
    </citation>
    <scope>NUCLEOTIDE SEQUENCE [LARGE SCALE GENOMIC DNA]</scope>
</reference>